<dbReference type="InterPro" id="IPR041538">
    <property type="entry name" value="RavA-like_AAA_lid"/>
</dbReference>
<feature type="compositionally biased region" description="Basic and acidic residues" evidence="1">
    <location>
        <begin position="317"/>
        <end position="330"/>
    </location>
</feature>
<dbReference type="GO" id="GO:0016787">
    <property type="term" value="F:hydrolase activity"/>
    <property type="evidence" value="ECO:0007669"/>
    <property type="project" value="UniProtKB-KW"/>
</dbReference>
<dbReference type="Pfam" id="PF20030">
    <property type="entry name" value="bpMoxR"/>
    <property type="match status" value="1"/>
</dbReference>
<dbReference type="EMBL" id="JACHXU010000030">
    <property type="protein sequence ID" value="MBB3210022.1"/>
    <property type="molecule type" value="Genomic_DNA"/>
</dbReference>
<proteinExistence type="predicted"/>
<dbReference type="CDD" id="cd00009">
    <property type="entry name" value="AAA"/>
    <property type="match status" value="1"/>
</dbReference>
<dbReference type="Pfam" id="PF17868">
    <property type="entry name" value="AAA_lid_8"/>
    <property type="match status" value="1"/>
</dbReference>
<dbReference type="PANTHER" id="PTHR32204:SF0">
    <property type="entry name" value="ATPASE RAVA"/>
    <property type="match status" value="1"/>
</dbReference>
<dbReference type="RefSeq" id="WP_184309062.1">
    <property type="nucleotide sequence ID" value="NZ_JACHXU010000030.1"/>
</dbReference>
<comment type="caution">
    <text evidence="3">The sequence shown here is derived from an EMBL/GenBank/DDBJ whole genome shotgun (WGS) entry which is preliminary data.</text>
</comment>
<evidence type="ECO:0000313" key="3">
    <source>
        <dbReference type="EMBL" id="MBB3210022.1"/>
    </source>
</evidence>
<dbReference type="SUPFAM" id="SSF52540">
    <property type="entry name" value="P-loop containing nucleoside triphosphate hydrolases"/>
    <property type="match status" value="1"/>
</dbReference>
<evidence type="ECO:0000313" key="4">
    <source>
        <dbReference type="Proteomes" id="UP000536179"/>
    </source>
</evidence>
<sequence length="395" mass="43690">MNAAIDPAEITHLAANLRRDVLEPIKERLIGKDEIVEVLGVALTAGENAFLLGPPGTGKSALVSELAGRLHGRSFDYLLTRFTEPSELFGPFDLRRLRDGDLVTNTEGMLPEADFVFLDELLNANSAILNSLLLALNERVFRRGKERVRLPMLMAVGASNRLPEDDALAALFDRFLLRVRCDNVITDRLGEVLAAGWKREQHDPPAPSLDIEDARRLQACVTHVDLTEMLPAYGKLISRLRTAGMELSDRRAVRLQKTIAASAVTCGRTHATVSDLWIMRYIWDTPDQEELLAAQLASVQAEFGGGADDPIPPEGDELQRHPMADHHMESGPDPEQLSRLLDRIADEPQAPASADTLSLVAARLNWVQTDAAREHLQSRVTEIRESIRLTQEATT</sequence>
<organism evidence="3 4">
    <name type="scientific">Aporhodopirellula rubra</name>
    <dbReference type="NCBI Taxonomy" id="980271"/>
    <lineage>
        <taxon>Bacteria</taxon>
        <taxon>Pseudomonadati</taxon>
        <taxon>Planctomycetota</taxon>
        <taxon>Planctomycetia</taxon>
        <taxon>Pirellulales</taxon>
        <taxon>Pirellulaceae</taxon>
        <taxon>Aporhodopirellula</taxon>
    </lineage>
</organism>
<keyword evidence="4" id="KW-1185">Reference proteome</keyword>
<gene>
    <name evidence="3" type="ORF">FHS27_005868</name>
</gene>
<name>A0A7W5H7V6_9BACT</name>
<dbReference type="SMART" id="SM00382">
    <property type="entry name" value="AAA"/>
    <property type="match status" value="1"/>
</dbReference>
<dbReference type="InterPro" id="IPR003593">
    <property type="entry name" value="AAA+_ATPase"/>
</dbReference>
<protein>
    <submittedName>
        <fullName evidence="3">MoxR-like ATPase</fullName>
        <ecNumber evidence="3">3.6.3.-</ecNumber>
    </submittedName>
</protein>
<feature type="domain" description="AAA+ ATPase" evidence="2">
    <location>
        <begin position="45"/>
        <end position="182"/>
    </location>
</feature>
<keyword evidence="3" id="KW-0378">Hydrolase</keyword>
<dbReference type="Gene3D" id="3.40.50.300">
    <property type="entry name" value="P-loop containing nucleotide triphosphate hydrolases"/>
    <property type="match status" value="1"/>
</dbReference>
<dbReference type="AlphaFoldDB" id="A0A7W5H7V6"/>
<dbReference type="InterPro" id="IPR045427">
    <property type="entry name" value="MoxR"/>
</dbReference>
<dbReference type="InterPro" id="IPR050513">
    <property type="entry name" value="RavA_ATPases"/>
</dbReference>
<dbReference type="InterPro" id="IPR027417">
    <property type="entry name" value="P-loop_NTPase"/>
</dbReference>
<reference evidence="3 4" key="1">
    <citation type="submission" date="2020-08" db="EMBL/GenBank/DDBJ databases">
        <title>Genomic Encyclopedia of Type Strains, Phase III (KMG-III): the genomes of soil and plant-associated and newly described type strains.</title>
        <authorList>
            <person name="Whitman W."/>
        </authorList>
    </citation>
    <scope>NUCLEOTIDE SEQUENCE [LARGE SCALE GENOMIC DNA]</scope>
    <source>
        <strain evidence="3 4">CECT 8075</strain>
    </source>
</reference>
<evidence type="ECO:0000259" key="2">
    <source>
        <dbReference type="SMART" id="SM00382"/>
    </source>
</evidence>
<dbReference type="Proteomes" id="UP000536179">
    <property type="component" value="Unassembled WGS sequence"/>
</dbReference>
<dbReference type="PANTHER" id="PTHR32204">
    <property type="entry name" value="ATPASE RAVA"/>
    <property type="match status" value="1"/>
</dbReference>
<dbReference type="EC" id="3.6.3.-" evidence="3"/>
<evidence type="ECO:0000256" key="1">
    <source>
        <dbReference type="SAM" id="MobiDB-lite"/>
    </source>
</evidence>
<accession>A0A7W5H7V6</accession>
<feature type="region of interest" description="Disordered" evidence="1">
    <location>
        <begin position="305"/>
        <end position="335"/>
    </location>
</feature>